<sequence length="331" mass="36250">MLPELIPIPAQTAAEFKVEGTCTGRDIAWALALLMQSVDRGEAGEVLISDERTREALFIKRSDTIERENGRWARLYHLTICGRPAPCVPFETMGGQGAWPRRHKTAAGEISVIVDQDLVDAFTDRSGDVVFLPRRLLELADSRYTVSMMMRVLAWSVGDYPRAWKVVDTARKVKIRVPLQVIIEALDLPASMKPSQIAGRVLSQVADEITSFTDYEVTLMPRVAPSTGRIRDIEVTIHVPDVEATLDAIETAGGELGGRRKRKPRGYPMPATRPATPVPVSRAALDAAVPLSVVPAPDILEKMGDSSNSTVSPGPSSTAVEYGLRQNVIEW</sequence>
<name>A0ABX8W9I3_9HYPH</name>
<dbReference type="EMBL" id="CP080590">
    <property type="protein sequence ID" value="QYO75625.1"/>
    <property type="molecule type" value="Genomic_DNA"/>
</dbReference>
<evidence type="ECO:0000256" key="1">
    <source>
        <dbReference type="SAM" id="MobiDB-lite"/>
    </source>
</evidence>
<evidence type="ECO:0000313" key="3">
    <source>
        <dbReference type="Proteomes" id="UP000825799"/>
    </source>
</evidence>
<feature type="region of interest" description="Disordered" evidence="1">
    <location>
        <begin position="255"/>
        <end position="277"/>
    </location>
</feature>
<protein>
    <submittedName>
        <fullName evidence="2">Uncharacterized protein</fullName>
    </submittedName>
</protein>
<dbReference type="Proteomes" id="UP000825799">
    <property type="component" value="Chromosome"/>
</dbReference>
<dbReference type="RefSeq" id="WP_220304123.1">
    <property type="nucleotide sequence ID" value="NZ_CP080590.1"/>
</dbReference>
<proteinExistence type="predicted"/>
<organism evidence="2 3">
    <name type="scientific">Devosia salina</name>
    <dbReference type="NCBI Taxonomy" id="2860336"/>
    <lineage>
        <taxon>Bacteria</taxon>
        <taxon>Pseudomonadati</taxon>
        <taxon>Pseudomonadota</taxon>
        <taxon>Alphaproteobacteria</taxon>
        <taxon>Hyphomicrobiales</taxon>
        <taxon>Devosiaceae</taxon>
        <taxon>Devosia</taxon>
    </lineage>
</organism>
<evidence type="ECO:0000313" key="2">
    <source>
        <dbReference type="EMBL" id="QYO75625.1"/>
    </source>
</evidence>
<accession>A0ABX8W9I3</accession>
<gene>
    <name evidence="2" type="ORF">K1X15_13395</name>
</gene>
<reference evidence="2 3" key="1">
    <citation type="submission" date="2021-08" db="EMBL/GenBank/DDBJ databases">
        <title>Devosia salina sp. nov., isolated from the South China Sea sediment.</title>
        <authorList>
            <person name="Zhou Z."/>
        </authorList>
    </citation>
    <scope>NUCLEOTIDE SEQUENCE [LARGE SCALE GENOMIC DNA]</scope>
    <source>
        <strain evidence="2 3">SCS-3</strain>
    </source>
</reference>
<keyword evidence="3" id="KW-1185">Reference proteome</keyword>